<reference evidence="2 3" key="1">
    <citation type="submission" date="2024-02" db="EMBL/GenBank/DDBJ databases">
        <title>De novo assembly and annotation of 12 fungi associated with fruit tree decline syndrome in Ontario, Canada.</title>
        <authorList>
            <person name="Sulman M."/>
            <person name="Ellouze W."/>
            <person name="Ilyukhin E."/>
        </authorList>
    </citation>
    <scope>NUCLEOTIDE SEQUENCE [LARGE SCALE GENOMIC DNA]</scope>
    <source>
        <strain evidence="2 3">M97-236</strain>
    </source>
</reference>
<organism evidence="2 3">
    <name type="scientific">Nothophoma quercina</name>
    <dbReference type="NCBI Taxonomy" id="749835"/>
    <lineage>
        <taxon>Eukaryota</taxon>
        <taxon>Fungi</taxon>
        <taxon>Dikarya</taxon>
        <taxon>Ascomycota</taxon>
        <taxon>Pezizomycotina</taxon>
        <taxon>Dothideomycetes</taxon>
        <taxon>Pleosporomycetidae</taxon>
        <taxon>Pleosporales</taxon>
        <taxon>Pleosporineae</taxon>
        <taxon>Didymellaceae</taxon>
        <taxon>Nothophoma</taxon>
    </lineage>
</organism>
<proteinExistence type="predicted"/>
<keyword evidence="1" id="KW-0812">Transmembrane</keyword>
<keyword evidence="3" id="KW-1185">Reference proteome</keyword>
<comment type="caution">
    <text evidence="2">The sequence shown here is derived from an EMBL/GenBank/DDBJ whole genome shotgun (WGS) entry which is preliminary data.</text>
</comment>
<evidence type="ECO:0000256" key="1">
    <source>
        <dbReference type="SAM" id="Phobius"/>
    </source>
</evidence>
<accession>A0ABR3RFR9</accession>
<protein>
    <submittedName>
        <fullName evidence="2">Uncharacterized protein</fullName>
    </submittedName>
</protein>
<keyword evidence="1" id="KW-1133">Transmembrane helix</keyword>
<dbReference type="Proteomes" id="UP001521222">
    <property type="component" value="Unassembled WGS sequence"/>
</dbReference>
<dbReference type="EMBL" id="JAKIXB020000012">
    <property type="protein sequence ID" value="KAL1603295.1"/>
    <property type="molecule type" value="Genomic_DNA"/>
</dbReference>
<sequence>MKVQKIYGKNGTNIPTVGSNPWEADFIKYELPYANIRNYYGPFYGQKGASSAIRTQMTANTTVDANRTIAFQHMETLLMAFTVMRASQEFIDNRTKWEDSKPTATECALYLCANAYESKSENNIVEERMLGSWAHKVPASYSPNTSAWNYGPGVVGWVESLGSRLYDARIDRYDLQIAIPQNESEHLPVDVSRAFNVSHAFIFSTMDFLLDWTKGNNEQRNNPLDKGPPDETWNMLGVPWATTSQPAVVDTLWNSTNLTITFENVARSITNRIRNSSPDRLQGELQKWVLHVRVDWPYLAYPISMLMAGIVYVILTIVESTRLRMPIWKESALPTLLHGFDDETQRMLRVEKPSAQYMVQVRFEKDEKDCLRLVAQH</sequence>
<dbReference type="PANTHER" id="PTHR35394:SF5">
    <property type="entry name" value="DUF3176 DOMAIN-CONTAINING PROTEIN"/>
    <property type="match status" value="1"/>
</dbReference>
<evidence type="ECO:0000313" key="3">
    <source>
        <dbReference type="Proteomes" id="UP001521222"/>
    </source>
</evidence>
<dbReference type="PANTHER" id="PTHR35394">
    <property type="entry name" value="DUF3176 DOMAIN-CONTAINING PROTEIN"/>
    <property type="match status" value="1"/>
</dbReference>
<feature type="transmembrane region" description="Helical" evidence="1">
    <location>
        <begin position="298"/>
        <end position="318"/>
    </location>
</feature>
<keyword evidence="1" id="KW-0472">Membrane</keyword>
<evidence type="ECO:0000313" key="2">
    <source>
        <dbReference type="EMBL" id="KAL1603295.1"/>
    </source>
</evidence>
<name>A0ABR3RFR9_9PLEO</name>
<gene>
    <name evidence="2" type="ORF">SLS59_004391</name>
</gene>